<dbReference type="Proteomes" id="UP000824076">
    <property type="component" value="Unassembled WGS sequence"/>
</dbReference>
<evidence type="ECO:0000313" key="3">
    <source>
        <dbReference type="Proteomes" id="UP000824076"/>
    </source>
</evidence>
<evidence type="ECO:0000313" key="2">
    <source>
        <dbReference type="EMBL" id="HIU38984.1"/>
    </source>
</evidence>
<dbReference type="AlphaFoldDB" id="A0A9D1INE9"/>
<reference evidence="2" key="1">
    <citation type="submission" date="2020-10" db="EMBL/GenBank/DDBJ databases">
        <authorList>
            <person name="Gilroy R."/>
        </authorList>
    </citation>
    <scope>NUCLEOTIDE SEQUENCE</scope>
    <source>
        <strain evidence="2">17073</strain>
    </source>
</reference>
<dbReference type="GO" id="GO:0003677">
    <property type="term" value="F:DNA binding"/>
    <property type="evidence" value="ECO:0007669"/>
    <property type="project" value="InterPro"/>
</dbReference>
<dbReference type="Gene3D" id="2.40.50.1020">
    <property type="entry name" value="LytTr DNA-binding domain"/>
    <property type="match status" value="1"/>
</dbReference>
<dbReference type="SMART" id="SM00850">
    <property type="entry name" value="LytTR"/>
    <property type="match status" value="1"/>
</dbReference>
<dbReference type="Pfam" id="PF04397">
    <property type="entry name" value="LytTR"/>
    <property type="match status" value="1"/>
</dbReference>
<comment type="caution">
    <text evidence="2">The sequence shown here is derived from an EMBL/GenBank/DDBJ whole genome shotgun (WGS) entry which is preliminary data.</text>
</comment>
<dbReference type="InterPro" id="IPR007492">
    <property type="entry name" value="LytTR_DNA-bd_dom"/>
</dbReference>
<evidence type="ECO:0000259" key="1">
    <source>
        <dbReference type="SMART" id="SM00850"/>
    </source>
</evidence>
<reference evidence="2" key="2">
    <citation type="journal article" date="2021" name="PeerJ">
        <title>Extensive microbial diversity within the chicken gut microbiome revealed by metagenomics and culture.</title>
        <authorList>
            <person name="Gilroy R."/>
            <person name="Ravi A."/>
            <person name="Getino M."/>
            <person name="Pursley I."/>
            <person name="Horton D.L."/>
            <person name="Alikhan N.F."/>
            <person name="Baker D."/>
            <person name="Gharbi K."/>
            <person name="Hall N."/>
            <person name="Watson M."/>
            <person name="Adriaenssens E.M."/>
            <person name="Foster-Nyarko E."/>
            <person name="Jarju S."/>
            <person name="Secka A."/>
            <person name="Antonio M."/>
            <person name="Oren A."/>
            <person name="Chaudhuri R.R."/>
            <person name="La Ragione R."/>
            <person name="Hildebrand F."/>
            <person name="Pallen M.J."/>
        </authorList>
    </citation>
    <scope>NUCLEOTIDE SEQUENCE</scope>
    <source>
        <strain evidence="2">17073</strain>
    </source>
</reference>
<protein>
    <submittedName>
        <fullName evidence="2">LytTR family transcriptional regulator</fullName>
    </submittedName>
</protein>
<proteinExistence type="predicted"/>
<organism evidence="2 3">
    <name type="scientific">Candidatus Limisoma intestinavium</name>
    <dbReference type="NCBI Taxonomy" id="2840856"/>
    <lineage>
        <taxon>Bacteria</taxon>
        <taxon>Pseudomonadati</taxon>
        <taxon>Bacteroidota</taxon>
        <taxon>Bacteroidia</taxon>
        <taxon>Bacteroidales</taxon>
        <taxon>Candidatus Limisoma</taxon>
    </lineage>
</organism>
<accession>A0A9D1INE9</accession>
<feature type="domain" description="HTH LytTR-type" evidence="1">
    <location>
        <begin position="9"/>
        <end position="115"/>
    </location>
</feature>
<dbReference type="EMBL" id="DVMS01000140">
    <property type="protein sequence ID" value="HIU38984.1"/>
    <property type="molecule type" value="Genomic_DNA"/>
</dbReference>
<gene>
    <name evidence="2" type="ORF">IAD18_04890</name>
</gene>
<sequence>MKLYVNSRDELVVLELDKIAYMQADGNYTRIVYIEGMETIVALGLSKMEELIRKTMPRETQSPFARLGRSFIVNQNFLTHINVLKQRLTLSDCQSHSYTLDMPKSLLKAYKELLRKRFVAEAAKLHGEEAKQ</sequence>
<name>A0A9D1INE9_9BACT</name>